<protein>
    <submittedName>
        <fullName evidence="2">Uncharacterized protein</fullName>
    </submittedName>
</protein>
<accession>A0A6C0K0G3</accession>
<dbReference type="AlphaFoldDB" id="A0A6C0K0G3"/>
<dbReference type="EMBL" id="MN740738">
    <property type="protein sequence ID" value="QHU09534.1"/>
    <property type="molecule type" value="Genomic_DNA"/>
</dbReference>
<organism evidence="2">
    <name type="scientific">viral metagenome</name>
    <dbReference type="NCBI Taxonomy" id="1070528"/>
    <lineage>
        <taxon>unclassified sequences</taxon>
        <taxon>metagenomes</taxon>
        <taxon>organismal metagenomes</taxon>
    </lineage>
</organism>
<reference evidence="2" key="1">
    <citation type="journal article" date="2020" name="Nature">
        <title>Giant virus diversity and host interactions through global metagenomics.</title>
        <authorList>
            <person name="Schulz F."/>
            <person name="Roux S."/>
            <person name="Paez-Espino D."/>
            <person name="Jungbluth S."/>
            <person name="Walsh D.A."/>
            <person name="Denef V.J."/>
            <person name="McMahon K.D."/>
            <person name="Konstantinidis K.T."/>
            <person name="Eloe-Fadrosh E.A."/>
            <person name="Kyrpides N.C."/>
            <person name="Woyke T."/>
        </authorList>
    </citation>
    <scope>NUCLEOTIDE SEQUENCE</scope>
    <source>
        <strain evidence="2">GVMAG-S-1101164-105</strain>
    </source>
</reference>
<name>A0A6C0K0G3_9ZZZZ</name>
<feature type="region of interest" description="Disordered" evidence="1">
    <location>
        <begin position="1"/>
        <end position="23"/>
    </location>
</feature>
<proteinExistence type="predicted"/>
<evidence type="ECO:0000256" key="1">
    <source>
        <dbReference type="SAM" id="MobiDB-lite"/>
    </source>
</evidence>
<evidence type="ECO:0000313" key="2">
    <source>
        <dbReference type="EMBL" id="QHU09534.1"/>
    </source>
</evidence>
<sequence>MAALTDAYNSVNETANRNDPHENPQAFHRLRSEAEHPFTARHMLGIVGGNAVSLTKTNWPDVESDLKGITRPNTDCATRKHLPFSGNMVVRKNPKNFFVMDTSKDHLPPTQMWAYPAVIGPKPIVQEVCVRPEKY</sequence>